<dbReference type="InterPro" id="IPR008974">
    <property type="entry name" value="TRAF-like"/>
</dbReference>
<dbReference type="InterPro" id="IPR049342">
    <property type="entry name" value="TRAF1-6_MATH_dom"/>
</dbReference>
<evidence type="ECO:0000259" key="10">
    <source>
        <dbReference type="PROSITE" id="PS50144"/>
    </source>
</evidence>
<dbReference type="Gene3D" id="3.30.40.10">
    <property type="entry name" value="Zinc/RING finger domain, C3HC4 (zinc finger)"/>
    <property type="match status" value="2"/>
</dbReference>
<evidence type="ECO:0000256" key="6">
    <source>
        <dbReference type="ARBA" id="ARBA00022833"/>
    </source>
</evidence>
<evidence type="ECO:0000256" key="4">
    <source>
        <dbReference type="ARBA" id="ARBA00022737"/>
    </source>
</evidence>
<evidence type="ECO:0000256" key="1">
    <source>
        <dbReference type="ARBA" id="ARBA00004496"/>
    </source>
</evidence>
<dbReference type="GO" id="GO:0007165">
    <property type="term" value="P:signal transduction"/>
    <property type="evidence" value="ECO:0007669"/>
    <property type="project" value="InterPro"/>
</dbReference>
<comment type="caution">
    <text evidence="12">The sequence shown here is derived from an EMBL/GenBank/DDBJ whole genome shotgun (WGS) entry which is preliminary data.</text>
</comment>
<dbReference type="InterPro" id="IPR012227">
    <property type="entry name" value="TNF_rcpt-assoc_TRAF_met"/>
</dbReference>
<dbReference type="Pfam" id="PF02176">
    <property type="entry name" value="zf-TRAF"/>
    <property type="match status" value="1"/>
</dbReference>
<dbReference type="PIRSF" id="PIRSF015614">
    <property type="entry name" value="TRAF"/>
    <property type="match status" value="1"/>
</dbReference>
<dbReference type="PROSITE" id="PS50144">
    <property type="entry name" value="MATH"/>
    <property type="match status" value="1"/>
</dbReference>
<feature type="zinc finger region" description="TRAF-type" evidence="7">
    <location>
        <begin position="108"/>
        <end position="163"/>
    </location>
</feature>
<dbReference type="InterPro" id="IPR018957">
    <property type="entry name" value="Znf_C3HC4_RING-type"/>
</dbReference>
<keyword evidence="5 7" id="KW-0863">Zinc-finger</keyword>
<feature type="domain" description="RING-type" evidence="9">
    <location>
        <begin position="21"/>
        <end position="60"/>
    </location>
</feature>
<keyword evidence="6 7" id="KW-0862">Zinc</keyword>
<dbReference type="Pfam" id="PF21355">
    <property type="entry name" value="TRAF-mep_MATH"/>
    <property type="match status" value="1"/>
</dbReference>
<keyword evidence="4" id="KW-0677">Repeat</keyword>
<feature type="domain" description="TRAF-type" evidence="11">
    <location>
        <begin position="108"/>
        <end position="163"/>
    </location>
</feature>
<comment type="subcellular location">
    <subcellularLocation>
        <location evidence="1">Cytoplasm</location>
    </subcellularLocation>
</comment>
<accession>A0A815FF86</accession>
<dbReference type="SUPFAM" id="SSF57850">
    <property type="entry name" value="RING/U-box"/>
    <property type="match status" value="1"/>
</dbReference>
<evidence type="ECO:0000259" key="9">
    <source>
        <dbReference type="PROSITE" id="PS50089"/>
    </source>
</evidence>
<reference evidence="12" key="1">
    <citation type="submission" date="2021-02" db="EMBL/GenBank/DDBJ databases">
        <authorList>
            <person name="Nowell W R."/>
        </authorList>
    </citation>
    <scope>NUCLEOTIDE SEQUENCE</scope>
</reference>
<evidence type="ECO:0000313" key="14">
    <source>
        <dbReference type="Proteomes" id="UP000663829"/>
    </source>
</evidence>
<dbReference type="Pfam" id="PF00097">
    <property type="entry name" value="zf-C3HC4"/>
    <property type="match status" value="1"/>
</dbReference>
<feature type="domain" description="MATH" evidence="10">
    <location>
        <begin position="297"/>
        <end position="444"/>
    </location>
</feature>
<dbReference type="AlphaFoldDB" id="A0A815FF86"/>
<dbReference type="InterPro" id="IPR013083">
    <property type="entry name" value="Znf_RING/FYVE/PHD"/>
</dbReference>
<evidence type="ECO:0000256" key="3">
    <source>
        <dbReference type="ARBA" id="ARBA00022723"/>
    </source>
</evidence>
<dbReference type="PROSITE" id="PS50089">
    <property type="entry name" value="ZF_RING_2"/>
    <property type="match status" value="1"/>
</dbReference>
<feature type="coiled-coil region" evidence="8">
    <location>
        <begin position="231"/>
        <end position="258"/>
    </location>
</feature>
<dbReference type="CDD" id="cd00270">
    <property type="entry name" value="MATH_TRAF_C"/>
    <property type="match status" value="1"/>
</dbReference>
<dbReference type="SUPFAM" id="SSF49599">
    <property type="entry name" value="TRAF domain-like"/>
    <property type="match status" value="2"/>
</dbReference>
<dbReference type="GO" id="GO:0005737">
    <property type="term" value="C:cytoplasm"/>
    <property type="evidence" value="ECO:0007669"/>
    <property type="project" value="UniProtKB-SubCell"/>
</dbReference>
<evidence type="ECO:0000256" key="2">
    <source>
        <dbReference type="ARBA" id="ARBA00022490"/>
    </source>
</evidence>
<evidence type="ECO:0008006" key="15">
    <source>
        <dbReference type="Google" id="ProtNLM"/>
    </source>
</evidence>
<organism evidence="12 14">
    <name type="scientific">Didymodactylos carnosus</name>
    <dbReference type="NCBI Taxonomy" id="1234261"/>
    <lineage>
        <taxon>Eukaryota</taxon>
        <taxon>Metazoa</taxon>
        <taxon>Spiralia</taxon>
        <taxon>Gnathifera</taxon>
        <taxon>Rotifera</taxon>
        <taxon>Eurotatoria</taxon>
        <taxon>Bdelloidea</taxon>
        <taxon>Philodinida</taxon>
        <taxon>Philodinidae</taxon>
        <taxon>Didymodactylos</taxon>
    </lineage>
</organism>
<dbReference type="PANTHER" id="PTHR10131:SF94">
    <property type="entry name" value="TNF RECEPTOR-ASSOCIATED FACTOR 4"/>
    <property type="match status" value="1"/>
</dbReference>
<dbReference type="PROSITE" id="PS50145">
    <property type="entry name" value="ZF_TRAF"/>
    <property type="match status" value="1"/>
</dbReference>
<gene>
    <name evidence="12" type="ORF">GPM918_LOCUS29697</name>
    <name evidence="13" type="ORF">SRO942_LOCUS30286</name>
</gene>
<evidence type="ECO:0000256" key="7">
    <source>
        <dbReference type="PROSITE-ProRule" id="PRU00207"/>
    </source>
</evidence>
<protein>
    <recommendedName>
        <fullName evidence="15">TNF receptor-associated factor</fullName>
    </recommendedName>
</protein>
<evidence type="ECO:0000256" key="5">
    <source>
        <dbReference type="ARBA" id="ARBA00022771"/>
    </source>
</evidence>
<keyword evidence="3 7" id="KW-0479">Metal-binding</keyword>
<dbReference type="Proteomes" id="UP000681722">
    <property type="component" value="Unassembled WGS sequence"/>
</dbReference>
<evidence type="ECO:0000259" key="11">
    <source>
        <dbReference type="PROSITE" id="PS50145"/>
    </source>
</evidence>
<dbReference type="InterPro" id="IPR017907">
    <property type="entry name" value="Znf_RING_CS"/>
</dbReference>
<evidence type="ECO:0000313" key="12">
    <source>
        <dbReference type="EMBL" id="CAF1325815.1"/>
    </source>
</evidence>
<dbReference type="GO" id="GO:0042981">
    <property type="term" value="P:regulation of apoptotic process"/>
    <property type="evidence" value="ECO:0007669"/>
    <property type="project" value="InterPro"/>
</dbReference>
<sequence>MTTKFGFPFDSDSTVNVRYICRSCNNLLNKPKQVSCGHRYCSDCLEELTKNKPENNICPISGCGQLLNLDDIFYDRAIENEMKNIDIVCYNKVNGCSWRGKFSQYQEHLNICEYIAFICDSCGITFTDKTMFVQHQQTCLKAIISCPLWKFGCDAKILRETLQEHIDASTVDHLQMIADQLTSLIDAQNNFRYQQQQQQQQDPVLSLPFNQQGQQKNLTSATLTMTQNASILALQNDLLKQKQLIEQLHNENKSLSLKLKQRDDLLSQTRVDLKLSQADFLDLRKEFELSKTFIHDNGIYLWKIERINQKLNDAVNGKQIYINSPVFYSSINGYKLCTKLYLNGDQSVRNTHLSLYITVCRNKYDDLLEWPFKYPITFCLYDQSLKREHILNTLTPDLQSDSFKQPVLESNKSGGIPKFCPLFKVFSKDYGYAKNDTMYIKTFIDFKSYPQTIWPEWAKLQMSGFSEYAEHQRLADFLSKSQQ</sequence>
<dbReference type="InterPro" id="IPR001293">
    <property type="entry name" value="Znf_TRAF"/>
</dbReference>
<proteinExistence type="predicted"/>
<name>A0A815FF86_9BILA</name>
<keyword evidence="8" id="KW-0175">Coiled coil</keyword>
<dbReference type="EMBL" id="CAJOBC010050282">
    <property type="protein sequence ID" value="CAF4175380.1"/>
    <property type="molecule type" value="Genomic_DNA"/>
</dbReference>
<dbReference type="OrthoDB" id="6499288at2759"/>
<dbReference type="Gene3D" id="2.60.210.10">
    <property type="entry name" value="Apoptosis, Tumor Necrosis Factor Receptor Associated Protein 2, Chain A"/>
    <property type="match status" value="1"/>
</dbReference>
<dbReference type="EMBL" id="CAJNOQ010013643">
    <property type="protein sequence ID" value="CAF1325815.1"/>
    <property type="molecule type" value="Genomic_DNA"/>
</dbReference>
<dbReference type="InterPro" id="IPR001841">
    <property type="entry name" value="Znf_RING"/>
</dbReference>
<dbReference type="PROSITE" id="PS00518">
    <property type="entry name" value="ZF_RING_1"/>
    <property type="match status" value="1"/>
</dbReference>
<dbReference type="GO" id="GO:0043122">
    <property type="term" value="P:regulation of canonical NF-kappaB signal transduction"/>
    <property type="evidence" value="ECO:0007669"/>
    <property type="project" value="TreeGrafter"/>
</dbReference>
<evidence type="ECO:0000256" key="8">
    <source>
        <dbReference type="SAM" id="Coils"/>
    </source>
</evidence>
<evidence type="ECO:0000313" key="13">
    <source>
        <dbReference type="EMBL" id="CAF4175380.1"/>
    </source>
</evidence>
<keyword evidence="2" id="KW-0963">Cytoplasm</keyword>
<dbReference type="Proteomes" id="UP000663829">
    <property type="component" value="Unassembled WGS sequence"/>
</dbReference>
<keyword evidence="14" id="KW-1185">Reference proteome</keyword>
<dbReference type="GO" id="GO:0008270">
    <property type="term" value="F:zinc ion binding"/>
    <property type="evidence" value="ECO:0007669"/>
    <property type="project" value="UniProtKB-KW"/>
</dbReference>
<dbReference type="PANTHER" id="PTHR10131">
    <property type="entry name" value="TNF RECEPTOR ASSOCIATED FACTOR"/>
    <property type="match status" value="1"/>
</dbReference>
<dbReference type="InterPro" id="IPR002083">
    <property type="entry name" value="MATH/TRAF_dom"/>
</dbReference>